<comment type="similarity">
    <text evidence="2">Belongs to the bacterial solute-binding protein 2 family.</text>
</comment>
<dbReference type="PANTHER" id="PTHR46847">
    <property type="entry name" value="D-ALLOSE-BINDING PERIPLASMIC PROTEIN-RELATED"/>
    <property type="match status" value="1"/>
</dbReference>
<evidence type="ECO:0000256" key="2">
    <source>
        <dbReference type="ARBA" id="ARBA00007639"/>
    </source>
</evidence>
<gene>
    <name evidence="7" type="primary">ytfQ_2</name>
    <name evidence="7" type="ORF">DSM106044_05361</name>
</gene>
<accession>A0A4U8Q1H1</accession>
<evidence type="ECO:0000313" key="8">
    <source>
        <dbReference type="Proteomes" id="UP000306509"/>
    </source>
</evidence>
<dbReference type="Pfam" id="PF13407">
    <property type="entry name" value="Peripla_BP_4"/>
    <property type="match status" value="1"/>
</dbReference>
<dbReference type="CDD" id="cd06309">
    <property type="entry name" value="PBP1_galactofuranose_YtfQ-like"/>
    <property type="match status" value="1"/>
</dbReference>
<proteinExistence type="inferred from homology"/>
<feature type="region of interest" description="Disordered" evidence="4">
    <location>
        <begin position="22"/>
        <end position="70"/>
    </location>
</feature>
<comment type="subcellular location">
    <subcellularLocation>
        <location evidence="1">Cell envelope</location>
    </subcellularLocation>
</comment>
<dbReference type="GO" id="GO:0030246">
    <property type="term" value="F:carbohydrate binding"/>
    <property type="evidence" value="ECO:0007669"/>
    <property type="project" value="UniProtKB-ARBA"/>
</dbReference>
<feature type="compositionally biased region" description="Low complexity" evidence="4">
    <location>
        <begin position="45"/>
        <end position="55"/>
    </location>
</feature>
<feature type="signal peptide" evidence="5">
    <location>
        <begin position="1"/>
        <end position="19"/>
    </location>
</feature>
<dbReference type="PANTHER" id="PTHR46847:SF3">
    <property type="entry name" value="GALACTOFURANOSE-BINDING PROTEIN YTFQ"/>
    <property type="match status" value="1"/>
</dbReference>
<dbReference type="InterPro" id="IPR028082">
    <property type="entry name" value="Peripla_BP_I"/>
</dbReference>
<dbReference type="InterPro" id="IPR025997">
    <property type="entry name" value="SBP_2_dom"/>
</dbReference>
<feature type="chain" id="PRO_5039130264" evidence="5">
    <location>
        <begin position="20"/>
        <end position="365"/>
    </location>
</feature>
<dbReference type="EMBL" id="QGQD01000107">
    <property type="protein sequence ID" value="TLC97993.1"/>
    <property type="molecule type" value="Genomic_DNA"/>
</dbReference>
<evidence type="ECO:0000256" key="1">
    <source>
        <dbReference type="ARBA" id="ARBA00004196"/>
    </source>
</evidence>
<evidence type="ECO:0000256" key="4">
    <source>
        <dbReference type="SAM" id="MobiDB-lite"/>
    </source>
</evidence>
<keyword evidence="8" id="KW-1185">Reference proteome</keyword>
<feature type="domain" description="Periplasmic binding protein" evidence="6">
    <location>
        <begin position="79"/>
        <end position="337"/>
    </location>
</feature>
<comment type="caution">
    <text evidence="7">The sequence shown here is derived from an EMBL/GenBank/DDBJ whole genome shotgun (WGS) entry which is preliminary data.</text>
</comment>
<dbReference type="STRING" id="180332.GCA_000797495_01716"/>
<reference evidence="7 8" key="1">
    <citation type="journal article" date="2019" name="Anaerobe">
        <title>Detection of Robinsoniella peoriensis in multiple bone samples of a trauma patient.</title>
        <authorList>
            <person name="Schrottner P."/>
            <person name="Hartwich K."/>
            <person name="Bunk B."/>
            <person name="Schober I."/>
            <person name="Helbig S."/>
            <person name="Rudolph W.W."/>
            <person name="Gunzer F."/>
        </authorList>
    </citation>
    <scope>NUCLEOTIDE SEQUENCE [LARGE SCALE GENOMIC DNA]</scope>
    <source>
        <strain evidence="7 8">DSM 106044</strain>
    </source>
</reference>
<evidence type="ECO:0000256" key="3">
    <source>
        <dbReference type="ARBA" id="ARBA00022729"/>
    </source>
</evidence>
<keyword evidence="3 5" id="KW-0732">Signal</keyword>
<sequence length="365" mass="39087" precursor="true">MKKKLVSVLLCVSMVAAMAAGCGSSSTGTTEAKTTEAKTTEAAKTEAPATEAQETVKGSEVAGDEAKDDSAGGDKLVVGFAQIGQESGWRDAETASIQFYAGQNVDTIDLKFADAQQKQENQIKAIKSFIEMGVDVIGLAPVVETGWDAVFTEAQEAGIPIVLVDRKADVDESLYSTFIGSDFIEEGKNAAIEMGKLLEEKGKIVELEGTVGASAANDRKTGFDEEIKANHPDIEILESQTGDFTRAKGKEVMESFLKTYGEEIKGVYAHNDDMMLGAIEAIKEAGFKPGEDIKTVSVDGVKGIFEAMAAGEANVTVECNPLLGEQFFNTCQKLKDGETVEKWVKSEEGIYRQDTAAADLPNRQY</sequence>
<dbReference type="AlphaFoldDB" id="A0A4U8Q1H1"/>
<protein>
    <submittedName>
        <fullName evidence="7">ABC transporter periplasmic-binding protein YtfQ</fullName>
    </submittedName>
</protein>
<dbReference type="GO" id="GO:0030313">
    <property type="term" value="C:cell envelope"/>
    <property type="evidence" value="ECO:0007669"/>
    <property type="project" value="UniProtKB-SubCell"/>
</dbReference>
<dbReference type="Proteomes" id="UP000306509">
    <property type="component" value="Unassembled WGS sequence"/>
</dbReference>
<name>A0A4U8Q1H1_9FIRM</name>
<dbReference type="PROSITE" id="PS51257">
    <property type="entry name" value="PROKAR_LIPOPROTEIN"/>
    <property type="match status" value="1"/>
</dbReference>
<dbReference type="RefSeq" id="WP_027295674.1">
    <property type="nucleotide sequence ID" value="NZ_CABMJZ010000093.1"/>
</dbReference>
<dbReference type="SUPFAM" id="SSF53822">
    <property type="entry name" value="Periplasmic binding protein-like I"/>
    <property type="match status" value="1"/>
</dbReference>
<evidence type="ECO:0000256" key="5">
    <source>
        <dbReference type="SAM" id="SignalP"/>
    </source>
</evidence>
<dbReference type="Gene3D" id="3.40.50.2300">
    <property type="match status" value="2"/>
</dbReference>
<evidence type="ECO:0000313" key="7">
    <source>
        <dbReference type="EMBL" id="TLC97993.1"/>
    </source>
</evidence>
<evidence type="ECO:0000259" key="6">
    <source>
        <dbReference type="Pfam" id="PF13407"/>
    </source>
</evidence>
<feature type="compositionally biased region" description="Basic and acidic residues" evidence="4">
    <location>
        <begin position="33"/>
        <end position="44"/>
    </location>
</feature>
<dbReference type="OrthoDB" id="9814427at2"/>
<organism evidence="7 8">
    <name type="scientific">Robinsoniella peoriensis</name>
    <dbReference type="NCBI Taxonomy" id="180332"/>
    <lineage>
        <taxon>Bacteria</taxon>
        <taxon>Bacillati</taxon>
        <taxon>Bacillota</taxon>
        <taxon>Clostridia</taxon>
        <taxon>Lachnospirales</taxon>
        <taxon>Lachnospiraceae</taxon>
        <taxon>Robinsoniella</taxon>
    </lineage>
</organism>